<comment type="similarity">
    <text evidence="1">Belongs to the ABC transporter superfamily.</text>
</comment>
<dbReference type="GO" id="GO:0016887">
    <property type="term" value="F:ATP hydrolysis activity"/>
    <property type="evidence" value="ECO:0007669"/>
    <property type="project" value="InterPro"/>
</dbReference>
<dbReference type="AlphaFoldDB" id="A0A1H6HSR9"/>
<dbReference type="GO" id="GO:0005524">
    <property type="term" value="F:ATP binding"/>
    <property type="evidence" value="ECO:0007669"/>
    <property type="project" value="UniProtKB-KW"/>
</dbReference>
<evidence type="ECO:0000313" key="8">
    <source>
        <dbReference type="Proteomes" id="UP000199215"/>
    </source>
</evidence>
<evidence type="ECO:0000256" key="3">
    <source>
        <dbReference type="ARBA" id="ARBA00022741"/>
    </source>
</evidence>
<reference evidence="7 8" key="1">
    <citation type="submission" date="2016-10" db="EMBL/GenBank/DDBJ databases">
        <authorList>
            <person name="de Groot N.N."/>
        </authorList>
    </citation>
    <scope>NUCLEOTIDE SEQUENCE [LARGE SCALE GENOMIC DNA]</scope>
    <source>
        <strain evidence="7 8">IBRC-M10418</strain>
    </source>
</reference>
<proteinExistence type="inferred from homology"/>
<dbReference type="SMART" id="SM00382">
    <property type="entry name" value="AAA"/>
    <property type="match status" value="1"/>
</dbReference>
<dbReference type="InterPro" id="IPR017871">
    <property type="entry name" value="ABC_transporter-like_CS"/>
</dbReference>
<dbReference type="PANTHER" id="PTHR43820:SF2">
    <property type="entry name" value="ABC TRANSPORTER ATP-BINDING PROTEIN"/>
    <property type="match status" value="1"/>
</dbReference>
<dbReference type="PANTHER" id="PTHR43820">
    <property type="entry name" value="HIGH-AFFINITY BRANCHED-CHAIN AMINO ACID TRANSPORT ATP-BINDING PROTEIN LIVF"/>
    <property type="match status" value="1"/>
</dbReference>
<dbReference type="PROSITE" id="PS00211">
    <property type="entry name" value="ABC_TRANSPORTER_1"/>
    <property type="match status" value="1"/>
</dbReference>
<keyword evidence="5" id="KW-0029">Amino-acid transport</keyword>
<keyword evidence="4 7" id="KW-0067">ATP-binding</keyword>
<dbReference type="InterPro" id="IPR027417">
    <property type="entry name" value="P-loop_NTPase"/>
</dbReference>
<dbReference type="Proteomes" id="UP000199215">
    <property type="component" value="Unassembled WGS sequence"/>
</dbReference>
<dbReference type="RefSeq" id="WP_092812912.1">
    <property type="nucleotide sequence ID" value="NZ_FNWU01000001.1"/>
</dbReference>
<protein>
    <submittedName>
        <fullName evidence="7">Amino acid/amide ABC transporter ATP-binding protein 2, HAAT family</fullName>
    </submittedName>
</protein>
<organism evidence="7 8">
    <name type="scientific">Halopenitus malekzadehii</name>
    <dbReference type="NCBI Taxonomy" id="1267564"/>
    <lineage>
        <taxon>Archaea</taxon>
        <taxon>Methanobacteriati</taxon>
        <taxon>Methanobacteriota</taxon>
        <taxon>Stenosarchaea group</taxon>
        <taxon>Halobacteria</taxon>
        <taxon>Halobacteriales</taxon>
        <taxon>Haloferacaceae</taxon>
        <taxon>Halopenitus</taxon>
    </lineage>
</organism>
<keyword evidence="2" id="KW-0813">Transport</keyword>
<name>A0A1H6HSR9_9EURY</name>
<evidence type="ECO:0000256" key="5">
    <source>
        <dbReference type="ARBA" id="ARBA00022970"/>
    </source>
</evidence>
<dbReference type="GO" id="GO:0015658">
    <property type="term" value="F:branched-chain amino acid transmembrane transporter activity"/>
    <property type="evidence" value="ECO:0007669"/>
    <property type="project" value="TreeGrafter"/>
</dbReference>
<sequence length="235" mass="26113">MSLLEVSGLEAGYETGQILFGIDLAIEEGEAVGLLGRNGAGKTTTMRAIMGADLPRIIDGSIRYRDAELLDRKSYDRADQGISFVPEERQLFPRLTVTENVHIAASAAEDPLPAEEMFDLFPELDEMRDRHAKNMSGGEQQMLAIARALVSNPDLMLLDEPCEGLAPQIVERLEDVVTRINDERGVTVLIVEQNVATAMAVADRHYILDEGRIVEEVTTDRLREDDELRQRHLGV</sequence>
<evidence type="ECO:0000256" key="2">
    <source>
        <dbReference type="ARBA" id="ARBA00022448"/>
    </source>
</evidence>
<dbReference type="EMBL" id="FNWU01000001">
    <property type="protein sequence ID" value="SEH37204.1"/>
    <property type="molecule type" value="Genomic_DNA"/>
</dbReference>
<dbReference type="InterPro" id="IPR003593">
    <property type="entry name" value="AAA+_ATPase"/>
</dbReference>
<dbReference type="InterPro" id="IPR052156">
    <property type="entry name" value="BCAA_Transport_ATP-bd_LivF"/>
</dbReference>
<accession>A0A1H6HSR9</accession>
<dbReference type="Pfam" id="PF00005">
    <property type="entry name" value="ABC_tran"/>
    <property type="match status" value="1"/>
</dbReference>
<dbReference type="OrthoDB" id="97750at2157"/>
<dbReference type="STRING" id="1267564.SAMN05192561_101148"/>
<dbReference type="SUPFAM" id="SSF52540">
    <property type="entry name" value="P-loop containing nucleoside triphosphate hydrolases"/>
    <property type="match status" value="1"/>
</dbReference>
<gene>
    <name evidence="7" type="ORF">SAMN05192561_101148</name>
</gene>
<evidence type="ECO:0000256" key="1">
    <source>
        <dbReference type="ARBA" id="ARBA00005417"/>
    </source>
</evidence>
<dbReference type="PROSITE" id="PS50893">
    <property type="entry name" value="ABC_TRANSPORTER_2"/>
    <property type="match status" value="1"/>
</dbReference>
<keyword evidence="8" id="KW-1185">Reference proteome</keyword>
<keyword evidence="3" id="KW-0547">Nucleotide-binding</keyword>
<dbReference type="InterPro" id="IPR003439">
    <property type="entry name" value="ABC_transporter-like_ATP-bd"/>
</dbReference>
<evidence type="ECO:0000256" key="4">
    <source>
        <dbReference type="ARBA" id="ARBA00022840"/>
    </source>
</evidence>
<dbReference type="CDD" id="cd03224">
    <property type="entry name" value="ABC_TM1139_LivF_branched"/>
    <property type="match status" value="1"/>
</dbReference>
<feature type="domain" description="ABC transporter" evidence="6">
    <location>
        <begin position="4"/>
        <end position="235"/>
    </location>
</feature>
<evidence type="ECO:0000313" key="7">
    <source>
        <dbReference type="EMBL" id="SEH37204.1"/>
    </source>
</evidence>
<dbReference type="GO" id="GO:0015807">
    <property type="term" value="P:L-amino acid transport"/>
    <property type="evidence" value="ECO:0007669"/>
    <property type="project" value="TreeGrafter"/>
</dbReference>
<evidence type="ECO:0000259" key="6">
    <source>
        <dbReference type="PROSITE" id="PS50893"/>
    </source>
</evidence>
<dbReference type="Gene3D" id="3.40.50.300">
    <property type="entry name" value="P-loop containing nucleotide triphosphate hydrolases"/>
    <property type="match status" value="1"/>
</dbReference>